<gene>
    <name evidence="1" type="ORF">MJB10_18155</name>
</gene>
<proteinExistence type="predicted"/>
<accession>A0AA96LQK1</accession>
<dbReference type="SUPFAM" id="SSF53850">
    <property type="entry name" value="Periplasmic binding protein-like II"/>
    <property type="match status" value="1"/>
</dbReference>
<dbReference type="RefSeq" id="WP_314796955.1">
    <property type="nucleotide sequence ID" value="NZ_CP130319.1"/>
</dbReference>
<organism evidence="1 2">
    <name type="scientific">Paenibacillus roseopurpureus</name>
    <dbReference type="NCBI Taxonomy" id="2918901"/>
    <lineage>
        <taxon>Bacteria</taxon>
        <taxon>Bacillati</taxon>
        <taxon>Bacillota</taxon>
        <taxon>Bacilli</taxon>
        <taxon>Bacillales</taxon>
        <taxon>Paenibacillaceae</taxon>
        <taxon>Paenibacillus</taxon>
    </lineage>
</organism>
<evidence type="ECO:0000313" key="1">
    <source>
        <dbReference type="EMBL" id="WNR43030.1"/>
    </source>
</evidence>
<protein>
    <submittedName>
        <fullName evidence="1">Uncharacterized protein</fullName>
    </submittedName>
</protein>
<evidence type="ECO:0000313" key="2">
    <source>
        <dbReference type="Proteomes" id="UP001304650"/>
    </source>
</evidence>
<name>A0AA96LQK1_9BACL</name>
<dbReference type="AlphaFoldDB" id="A0AA96LQK1"/>
<dbReference type="Gene3D" id="3.40.190.10">
    <property type="entry name" value="Periplasmic binding protein-like II"/>
    <property type="match status" value="1"/>
</dbReference>
<keyword evidence="2" id="KW-1185">Reference proteome</keyword>
<dbReference type="EMBL" id="CP130319">
    <property type="protein sequence ID" value="WNR43030.1"/>
    <property type="molecule type" value="Genomic_DNA"/>
</dbReference>
<dbReference type="KEGG" id="proo:MJB10_18155"/>
<reference evidence="1" key="1">
    <citation type="submission" date="2022-02" db="EMBL/GenBank/DDBJ databases">
        <title>Paenibacillus sp. MBLB1832 Whole Genome Shotgun Sequencing.</title>
        <authorList>
            <person name="Hwang C.Y."/>
            <person name="Cho E.-S."/>
            <person name="Seo M.-J."/>
        </authorList>
    </citation>
    <scope>NUCLEOTIDE SEQUENCE</scope>
    <source>
        <strain evidence="1">MBLB1832</strain>
    </source>
</reference>
<dbReference type="Proteomes" id="UP001304650">
    <property type="component" value="Chromosome"/>
</dbReference>
<sequence>MKKMDVLYALGDTFDIFSLNSTPAFAQRASNGMLEPLDEYLKKKGVKYEDLYKAEQIKIGGKRYLLPGKFGHW</sequence>